<dbReference type="KEGG" id="mon:G8E03_03120"/>
<name>A0A6G7VIL5_9RHOB</name>
<evidence type="ECO:0000313" key="1">
    <source>
        <dbReference type="EMBL" id="QIK39844.1"/>
    </source>
</evidence>
<reference evidence="1 2" key="1">
    <citation type="submission" date="2020-03" db="EMBL/GenBank/DDBJ databases">
        <title>Complete genome sequence of Monaibacterium sp. ALG8 with diverse plasmids.</title>
        <authorList>
            <person name="Sun C."/>
        </authorList>
    </citation>
    <scope>NUCLEOTIDE SEQUENCE [LARGE SCALE GENOMIC DNA]</scope>
    <source>
        <strain evidence="1 2">ALG8</strain>
    </source>
</reference>
<accession>A0A6G7VIL5</accession>
<dbReference type="EMBL" id="CP049811">
    <property type="protein sequence ID" value="QIK39844.1"/>
    <property type="molecule type" value="Genomic_DNA"/>
</dbReference>
<sequence length="315" mass="35160">MPLNVMIVVQEGRLAYEALLATASYVPSPDMRLWLMEPQPGPLWPTDPRIADPDIRGELERHAPITPFECRHFGAAYPYGNKIEALAALPEAEPFLFLDTDTLFLGPLPRIDTARPAASLRRTASWPNPVPGGPDRGEIWRALHARFGLELIEDTDHPPGDWQRYPYYNAGWFFGPCPRRFGKLFARYATEIRSDPGEALAGQALMPWLDQIALPLVIAAEGGAPRAVPGLDGAATCHWRTLPLAYAREPDAVIARLEQVAQINRVKKLLKRYPPFHRMLYRGGGAAARALFADGLPAHEADIRKRLRAADLWLR</sequence>
<dbReference type="Proteomes" id="UP000500791">
    <property type="component" value="Chromosome"/>
</dbReference>
<evidence type="ECO:0000313" key="2">
    <source>
        <dbReference type="Proteomes" id="UP000500791"/>
    </source>
</evidence>
<gene>
    <name evidence="1" type="ORF">G8E03_03120</name>
</gene>
<proteinExistence type="predicted"/>
<dbReference type="RefSeq" id="WP_166188576.1">
    <property type="nucleotide sequence ID" value="NZ_CP049811.1"/>
</dbReference>
<organism evidence="1 2">
    <name type="scientific">Pontivivens nitratireducens</name>
    <dbReference type="NCBI Taxonomy" id="2758038"/>
    <lineage>
        <taxon>Bacteria</taxon>
        <taxon>Pseudomonadati</taxon>
        <taxon>Pseudomonadota</taxon>
        <taxon>Alphaproteobacteria</taxon>
        <taxon>Rhodobacterales</taxon>
        <taxon>Paracoccaceae</taxon>
        <taxon>Pontivivens</taxon>
    </lineage>
</organism>
<dbReference type="AlphaFoldDB" id="A0A6G7VIL5"/>
<keyword evidence="2" id="KW-1185">Reference proteome</keyword>
<protein>
    <submittedName>
        <fullName evidence="1">Uncharacterized protein</fullName>
    </submittedName>
</protein>